<feature type="region of interest" description="Disordered" evidence="2">
    <location>
        <begin position="754"/>
        <end position="816"/>
    </location>
</feature>
<feature type="compositionally biased region" description="Low complexity" evidence="2">
    <location>
        <begin position="52"/>
        <end position="69"/>
    </location>
</feature>
<comment type="similarity">
    <text evidence="1">Belongs to the SPATA31 family.</text>
</comment>
<feature type="compositionally biased region" description="Polar residues" evidence="2">
    <location>
        <begin position="909"/>
        <end position="922"/>
    </location>
</feature>
<feature type="compositionally biased region" description="Polar residues" evidence="2">
    <location>
        <begin position="1014"/>
        <end position="1023"/>
    </location>
</feature>
<dbReference type="InParanoid" id="A0A1S3GNB8"/>
<sequence length="1064" mass="116353">MLFTNPVFPVASPAPSPDCLQPLDCPLSRVLISSSDSLGSHPSQPLNPLGGSISPSPAHSSSPVSSQPVVCPPSMPDPILNLSTSYLMEAPPGTTPPDNCGLLSIPATTSDIQELLEIEISNKSTLNVCQGRRRKGEDKVETSLRNVLSTLDSKQDTATPQSFCNTNGKPEQLARPQQHILPSIVWNHLQQDSTQLFWGLPSLHSESLVHLSWKQTRSSSVQYLSFAFNYVSPAEPQPKDAPHCSQAETLRQIMGESELWSQNIQPILSQIHTEPQLPCFIQKHPPPSPSKIRNVPYTPLQQRKKPFILNEALDRSLKQLNGRKDLASKLQTTAETLIPPTGNLPQVSKATQTNKLDFTLSGDSMSSNILKQAVIKDEQQPGCSLRQTVYQDLMQPPGKLTVNNQCQSQCKHELLAQPSQLSAIPCKGSNSVQKIDLAMVALNDPSKGVEHYQERDLSEDQAWSSGSTLLKGCEANLSEGDCIIPKTSQDQTSSYLPNTSNKKHVEKVLTFHMGRKLNQMKEGMIPVCVRQSCLTTSHASPKPNAHVTSTNQSSCKCLPAIANTSQELSFLDAQTLLILEIHIVRYRVRHKWNPQMQSSDPGTLNLHETPASPLAQPAISSPPSTDSQVSSIAKVANSQEDLQESLVEKMVKKMLSPTSQGPFSVHKPTELLKTQSRTLSGEIHGPAEAAPSRQDSLDVQYPTYSFLHRTRKNRPVLETGQGRLKPSPNLAVSMHEPGEMSGSIAFEEPCLSRMSPDSKGMSQLSVAETSETVEIKETPPSTGGASVIENSKIMNNGNISGSPKTEKSCSPSSMSILQDPEYTDLKSWVVSEVQKQVELKLENQFQHQKSSIFQHGHIDKLSTQVSLPSWASGSTSQIMTSSKISTPQIKCSLILRRRPSQEQPETKSSRAQVTGKNQSKMFTASDGRQGCRKLASGLPEGWRAVVRPSQSCGLSPLVEVNEQGAIGRKTFPTSPQKAHNSTESHVHKRVQNFLHFANASTKERRQDDPLPNVECSSVTTQSRPFMDSGTADAQTLTKAVGKIKVDKLGLQHGDGPPEVHKRKP</sequence>
<feature type="compositionally biased region" description="Polar residues" evidence="2">
    <location>
        <begin position="779"/>
        <end position="816"/>
    </location>
</feature>
<name>A0A1S3GNB8_DIPOR</name>
<dbReference type="OrthoDB" id="9799748at2759"/>
<evidence type="ECO:0000313" key="4">
    <source>
        <dbReference type="Proteomes" id="UP000081671"/>
    </source>
</evidence>
<dbReference type="Pfam" id="PF14650">
    <property type="entry name" value="FAM75"/>
    <property type="match status" value="1"/>
</dbReference>
<feature type="region of interest" description="Disordered" evidence="2">
    <location>
        <begin position="1001"/>
        <end position="1033"/>
    </location>
</feature>
<evidence type="ECO:0000259" key="3">
    <source>
        <dbReference type="Pfam" id="PF14650"/>
    </source>
</evidence>
<dbReference type="InterPro" id="IPR039509">
    <property type="entry name" value="SPATA31"/>
</dbReference>
<dbReference type="AlphaFoldDB" id="A0A1S3GNB8"/>
<proteinExistence type="inferred from homology"/>
<organism evidence="4 5">
    <name type="scientific">Dipodomys ordii</name>
    <name type="common">Ord's kangaroo rat</name>
    <dbReference type="NCBI Taxonomy" id="10020"/>
    <lineage>
        <taxon>Eukaryota</taxon>
        <taxon>Metazoa</taxon>
        <taxon>Chordata</taxon>
        <taxon>Craniata</taxon>
        <taxon>Vertebrata</taxon>
        <taxon>Euteleostomi</taxon>
        <taxon>Mammalia</taxon>
        <taxon>Eutheria</taxon>
        <taxon>Euarchontoglires</taxon>
        <taxon>Glires</taxon>
        <taxon>Rodentia</taxon>
        <taxon>Castorimorpha</taxon>
        <taxon>Heteromyidae</taxon>
        <taxon>Dipodomyinae</taxon>
        <taxon>Dipodomys</taxon>
    </lineage>
</organism>
<evidence type="ECO:0000313" key="5">
    <source>
        <dbReference type="RefSeq" id="XP_012890368.1"/>
    </source>
</evidence>
<feature type="compositionally biased region" description="Polar residues" evidence="2">
    <location>
        <begin position="760"/>
        <end position="772"/>
    </location>
</feature>
<feature type="domain" description="SPATA31" evidence="3">
    <location>
        <begin position="177"/>
        <end position="532"/>
    </location>
</feature>
<feature type="compositionally biased region" description="Low complexity" evidence="2">
    <location>
        <begin position="621"/>
        <end position="631"/>
    </location>
</feature>
<reference evidence="5" key="1">
    <citation type="submission" date="2025-08" db="UniProtKB">
        <authorList>
            <consortium name="RefSeq"/>
        </authorList>
    </citation>
    <scope>IDENTIFICATION</scope>
    <source>
        <tissue evidence="5">Kidney</tissue>
    </source>
</reference>
<dbReference type="Proteomes" id="UP000081671">
    <property type="component" value="Unplaced"/>
</dbReference>
<feature type="compositionally biased region" description="Polar residues" evidence="2">
    <location>
        <begin position="36"/>
        <end position="46"/>
    </location>
</feature>
<dbReference type="GeneID" id="105999791"/>
<dbReference type="RefSeq" id="XP_012890368.1">
    <property type="nucleotide sequence ID" value="XM_013034914.1"/>
</dbReference>
<evidence type="ECO:0000256" key="2">
    <source>
        <dbReference type="SAM" id="MobiDB-lite"/>
    </source>
</evidence>
<feature type="region of interest" description="Disordered" evidence="2">
    <location>
        <begin position="595"/>
        <end position="636"/>
    </location>
</feature>
<dbReference type="KEGG" id="dord:105999791"/>
<accession>A0A1S3GNB8</accession>
<keyword evidence="4" id="KW-1185">Reference proteome</keyword>
<dbReference type="PANTHER" id="PTHR21859:SF58">
    <property type="entry name" value="SPERMATOGENESIS-ASSOCIATED PROTEIN 31E1"/>
    <property type="match status" value="1"/>
</dbReference>
<feature type="region of interest" description="Disordered" evidence="2">
    <location>
        <begin position="36"/>
        <end position="72"/>
    </location>
</feature>
<feature type="region of interest" description="Disordered" evidence="2">
    <location>
        <begin position="896"/>
        <end position="928"/>
    </location>
</feature>
<protein>
    <submittedName>
        <fullName evidence="5">Spermatogenesis-associated protein 31E1-like</fullName>
    </submittedName>
</protein>
<dbReference type="PANTHER" id="PTHR21859">
    <property type="entry name" value="ACROSOME-SPECIFIC PROTEIN"/>
    <property type="match status" value="1"/>
</dbReference>
<gene>
    <name evidence="5" type="primary">LOC105999791</name>
</gene>
<evidence type="ECO:0000256" key="1">
    <source>
        <dbReference type="ARBA" id="ARBA00035009"/>
    </source>
</evidence>